<keyword evidence="1" id="KW-1133">Transmembrane helix</keyword>
<evidence type="ECO:0000256" key="1">
    <source>
        <dbReference type="SAM" id="Phobius"/>
    </source>
</evidence>
<dbReference type="OrthoDB" id="3751104at2759"/>
<keyword evidence="1" id="KW-0812">Transmembrane</keyword>
<keyword evidence="1" id="KW-0472">Membrane</keyword>
<dbReference type="AlphaFoldDB" id="A0A6A6AWY3"/>
<dbReference type="EMBL" id="ML977497">
    <property type="protein sequence ID" value="KAF2135051.1"/>
    <property type="molecule type" value="Genomic_DNA"/>
</dbReference>
<dbReference type="Proteomes" id="UP000799771">
    <property type="component" value="Unassembled WGS sequence"/>
</dbReference>
<name>A0A6A6AWY3_9PLEO</name>
<organism evidence="2 3">
    <name type="scientific">Dothidotthia symphoricarpi CBS 119687</name>
    <dbReference type="NCBI Taxonomy" id="1392245"/>
    <lineage>
        <taxon>Eukaryota</taxon>
        <taxon>Fungi</taxon>
        <taxon>Dikarya</taxon>
        <taxon>Ascomycota</taxon>
        <taxon>Pezizomycotina</taxon>
        <taxon>Dothideomycetes</taxon>
        <taxon>Pleosporomycetidae</taxon>
        <taxon>Pleosporales</taxon>
        <taxon>Dothidotthiaceae</taxon>
        <taxon>Dothidotthia</taxon>
    </lineage>
</organism>
<keyword evidence="3" id="KW-1185">Reference proteome</keyword>
<accession>A0A6A6AWY3</accession>
<dbReference type="GeneID" id="54412406"/>
<reference evidence="2" key="1">
    <citation type="journal article" date="2020" name="Stud. Mycol.">
        <title>101 Dothideomycetes genomes: a test case for predicting lifestyles and emergence of pathogens.</title>
        <authorList>
            <person name="Haridas S."/>
            <person name="Albert R."/>
            <person name="Binder M."/>
            <person name="Bloem J."/>
            <person name="Labutti K."/>
            <person name="Salamov A."/>
            <person name="Andreopoulos B."/>
            <person name="Baker S."/>
            <person name="Barry K."/>
            <person name="Bills G."/>
            <person name="Bluhm B."/>
            <person name="Cannon C."/>
            <person name="Castanera R."/>
            <person name="Culley D."/>
            <person name="Daum C."/>
            <person name="Ezra D."/>
            <person name="Gonzalez J."/>
            <person name="Henrissat B."/>
            <person name="Kuo A."/>
            <person name="Liang C."/>
            <person name="Lipzen A."/>
            <person name="Lutzoni F."/>
            <person name="Magnuson J."/>
            <person name="Mondo S."/>
            <person name="Nolan M."/>
            <person name="Ohm R."/>
            <person name="Pangilinan J."/>
            <person name="Park H.-J."/>
            <person name="Ramirez L."/>
            <person name="Alfaro M."/>
            <person name="Sun H."/>
            <person name="Tritt A."/>
            <person name="Yoshinaga Y."/>
            <person name="Zwiers L.-H."/>
            <person name="Turgeon B."/>
            <person name="Goodwin S."/>
            <person name="Spatafora J."/>
            <person name="Crous P."/>
            <person name="Grigoriev I."/>
        </authorList>
    </citation>
    <scope>NUCLEOTIDE SEQUENCE</scope>
    <source>
        <strain evidence="2">CBS 119687</strain>
    </source>
</reference>
<sequence length="104" mass="11693">MVKLITFLATLIGRTPSVTTGNSLWIRGVRVNRYQGSILWMYGLNWLLVVLMFFIWTGLLYSCCMSSMKQGPVRFAVDEVHLTLDTECGDETSNAEAIAQELQA</sequence>
<evidence type="ECO:0000313" key="3">
    <source>
        <dbReference type="Proteomes" id="UP000799771"/>
    </source>
</evidence>
<evidence type="ECO:0000313" key="2">
    <source>
        <dbReference type="EMBL" id="KAF2135051.1"/>
    </source>
</evidence>
<gene>
    <name evidence="2" type="ORF">P153DRAFT_402884</name>
</gene>
<dbReference type="RefSeq" id="XP_033529438.1">
    <property type="nucleotide sequence ID" value="XM_033671974.1"/>
</dbReference>
<feature type="transmembrane region" description="Helical" evidence="1">
    <location>
        <begin position="37"/>
        <end position="61"/>
    </location>
</feature>
<protein>
    <submittedName>
        <fullName evidence="2">Uncharacterized protein</fullName>
    </submittedName>
</protein>
<proteinExistence type="predicted"/>